<evidence type="ECO:0000256" key="1">
    <source>
        <dbReference type="ARBA" id="ARBA00022801"/>
    </source>
</evidence>
<evidence type="ECO:0000259" key="3">
    <source>
        <dbReference type="Pfam" id="PF20434"/>
    </source>
</evidence>
<feature type="domain" description="BD-FAE-like" evidence="3">
    <location>
        <begin position="51"/>
        <end position="155"/>
    </location>
</feature>
<protein>
    <submittedName>
        <fullName evidence="4">Alpha/beta hydrolase</fullName>
    </submittedName>
</protein>
<dbReference type="PANTHER" id="PTHR48081">
    <property type="entry name" value="AB HYDROLASE SUPERFAMILY PROTEIN C4A8.06C"/>
    <property type="match status" value="1"/>
</dbReference>
<keyword evidence="2" id="KW-0732">Signal</keyword>
<keyword evidence="1 4" id="KW-0378">Hydrolase</keyword>
<dbReference type="AlphaFoldDB" id="A0A939B5B6"/>
<dbReference type="GO" id="GO:0016787">
    <property type="term" value="F:hydrolase activity"/>
    <property type="evidence" value="ECO:0007669"/>
    <property type="project" value="UniProtKB-KW"/>
</dbReference>
<dbReference type="PANTHER" id="PTHR48081:SF6">
    <property type="entry name" value="PEPTIDASE S9 PROLYL OLIGOPEPTIDASE CATALYTIC DOMAIN-CONTAINING PROTEIN"/>
    <property type="match status" value="1"/>
</dbReference>
<dbReference type="Pfam" id="PF20434">
    <property type="entry name" value="BD-FAE"/>
    <property type="match status" value="1"/>
</dbReference>
<feature type="signal peptide" evidence="2">
    <location>
        <begin position="1"/>
        <end position="22"/>
    </location>
</feature>
<gene>
    <name evidence="4" type="ORF">H6B30_09045</name>
</gene>
<comment type="caution">
    <text evidence="4">The sequence shown here is derived from an EMBL/GenBank/DDBJ whole genome shotgun (WGS) entry which is preliminary data.</text>
</comment>
<organism evidence="4 5">
    <name type="scientific">Marseilla massiliensis</name>
    <dbReference type="NCBI Taxonomy" id="1841864"/>
    <lineage>
        <taxon>Bacteria</taxon>
        <taxon>Pseudomonadati</taxon>
        <taxon>Bacteroidota</taxon>
        <taxon>Bacteroidia</taxon>
        <taxon>Bacteroidales</taxon>
        <taxon>Prevotellaceae</taxon>
        <taxon>Marseilla</taxon>
    </lineage>
</organism>
<name>A0A939B5B6_9BACT</name>
<dbReference type="RefSeq" id="WP_205109744.1">
    <property type="nucleotide sequence ID" value="NZ_JACJJL010000013.1"/>
</dbReference>
<dbReference type="Gene3D" id="3.40.50.1820">
    <property type="entry name" value="alpha/beta hydrolase"/>
    <property type="match status" value="1"/>
</dbReference>
<feature type="chain" id="PRO_5037544150" evidence="2">
    <location>
        <begin position="23"/>
        <end position="276"/>
    </location>
</feature>
<dbReference type="InterPro" id="IPR029058">
    <property type="entry name" value="AB_hydrolase_fold"/>
</dbReference>
<proteinExistence type="predicted"/>
<dbReference type="SUPFAM" id="SSF53474">
    <property type="entry name" value="alpha/beta-Hydrolases"/>
    <property type="match status" value="1"/>
</dbReference>
<reference evidence="4 5" key="1">
    <citation type="journal article" date="2021" name="Sci. Rep.">
        <title>The distribution of antibiotic resistance genes in chicken gut microbiota commensals.</title>
        <authorList>
            <person name="Juricova H."/>
            <person name="Matiasovicova J."/>
            <person name="Kubasova T."/>
            <person name="Cejkova D."/>
            <person name="Rychlik I."/>
        </authorList>
    </citation>
    <scope>NUCLEOTIDE SEQUENCE [LARGE SCALE GENOMIC DNA]</scope>
    <source>
        <strain evidence="4 5">An819</strain>
    </source>
</reference>
<dbReference type="Proteomes" id="UP000764045">
    <property type="component" value="Unassembled WGS sequence"/>
</dbReference>
<keyword evidence="5" id="KW-1185">Reference proteome</keyword>
<accession>A0A939B5B6</accession>
<evidence type="ECO:0000256" key="2">
    <source>
        <dbReference type="SAM" id="SignalP"/>
    </source>
</evidence>
<dbReference type="InterPro" id="IPR049492">
    <property type="entry name" value="BD-FAE-like_dom"/>
</dbReference>
<dbReference type="EMBL" id="JACJJL010000013">
    <property type="protein sequence ID" value="MBM6661887.1"/>
    <property type="molecule type" value="Genomic_DNA"/>
</dbReference>
<sequence length="276" mass="30555">MKNILKALPALLFLLCSSVVSAATKPIVLDLWPNGAPEKSSDLKDTARVYVYLPDVKHVTGRAVVICPGGGYAMLAMEHEGTDWAEFFTSQGIAAIVLKYRMPHGNRKVPVSDAMEAMRLVRRNAKEWRIDVDQVGIMGSSAGGHLASVVATMGKGNTAPNFQILFYPVITMNPGFTHIGSHDNFLGKDARKKTEQEYSTDRQVSRVTPRAYILLSDDDHTVLPANGVNYYLACYRHDVPASLHVYPTGGHGWGMKQSFPYHIEMLLDFKAWLNSF</sequence>
<dbReference type="InterPro" id="IPR050300">
    <property type="entry name" value="GDXG_lipolytic_enzyme"/>
</dbReference>
<evidence type="ECO:0000313" key="5">
    <source>
        <dbReference type="Proteomes" id="UP000764045"/>
    </source>
</evidence>
<evidence type="ECO:0000313" key="4">
    <source>
        <dbReference type="EMBL" id="MBM6661887.1"/>
    </source>
</evidence>